<organism evidence="1">
    <name type="scientific">Anguilla anguilla</name>
    <name type="common">European freshwater eel</name>
    <name type="synonym">Muraena anguilla</name>
    <dbReference type="NCBI Taxonomy" id="7936"/>
    <lineage>
        <taxon>Eukaryota</taxon>
        <taxon>Metazoa</taxon>
        <taxon>Chordata</taxon>
        <taxon>Craniata</taxon>
        <taxon>Vertebrata</taxon>
        <taxon>Euteleostomi</taxon>
        <taxon>Actinopterygii</taxon>
        <taxon>Neopterygii</taxon>
        <taxon>Teleostei</taxon>
        <taxon>Anguilliformes</taxon>
        <taxon>Anguillidae</taxon>
        <taxon>Anguilla</taxon>
    </lineage>
</organism>
<protein>
    <submittedName>
        <fullName evidence="1">Uncharacterized protein</fullName>
    </submittedName>
</protein>
<reference evidence="1" key="1">
    <citation type="submission" date="2014-11" db="EMBL/GenBank/DDBJ databases">
        <authorList>
            <person name="Amaro Gonzalez C."/>
        </authorList>
    </citation>
    <scope>NUCLEOTIDE SEQUENCE</scope>
</reference>
<dbReference type="EMBL" id="GBXM01023708">
    <property type="protein sequence ID" value="JAH84869.1"/>
    <property type="molecule type" value="Transcribed_RNA"/>
</dbReference>
<sequence>MFWKGYLFTLNIVYFQNTFSSHFLNICRHFDLIVK</sequence>
<evidence type="ECO:0000313" key="1">
    <source>
        <dbReference type="EMBL" id="JAH84869.1"/>
    </source>
</evidence>
<proteinExistence type="predicted"/>
<dbReference type="AlphaFoldDB" id="A0A0E9W3C6"/>
<reference evidence="1" key="2">
    <citation type="journal article" date="2015" name="Fish Shellfish Immunol.">
        <title>Early steps in the European eel (Anguilla anguilla)-Vibrio vulnificus interaction in the gills: Role of the RtxA13 toxin.</title>
        <authorList>
            <person name="Callol A."/>
            <person name="Pajuelo D."/>
            <person name="Ebbesson L."/>
            <person name="Teles M."/>
            <person name="MacKenzie S."/>
            <person name="Amaro C."/>
        </authorList>
    </citation>
    <scope>NUCLEOTIDE SEQUENCE</scope>
</reference>
<accession>A0A0E9W3C6</accession>
<name>A0A0E9W3C6_ANGAN</name>